<dbReference type="InParanoid" id="A0A2P6P0I2"/>
<dbReference type="Proteomes" id="UP000241769">
    <property type="component" value="Unassembled WGS sequence"/>
</dbReference>
<gene>
    <name evidence="1" type="ORF">PROFUN_00055</name>
</gene>
<dbReference type="EMBL" id="MDYQ01000001">
    <property type="protein sequence ID" value="PRP89713.1"/>
    <property type="molecule type" value="Genomic_DNA"/>
</dbReference>
<accession>A0A2P6P0I2</accession>
<sequence length="212" mass="23667">MCDYKSPSEFELHYVNEEELMMMTVSHFEPVIKTNSVSDTSCSGSSYLPAPVQLTRCTFLGPSHMEHSSIYPRRVCTSCCAELEVRDLSSILVRGYKERSARCPIAGCEQASQQQQHQICVFSTCTLHHSLSTTPSQSIVQTTSICNFNAILSIAPSHSSKECALRVTCIQMSTASSGNNRKRLRFTSTALHQHFFTTQQSTEEMSDRLPPI</sequence>
<dbReference type="AlphaFoldDB" id="A0A2P6P0I2"/>
<keyword evidence="2" id="KW-1185">Reference proteome</keyword>
<reference evidence="1 2" key="1">
    <citation type="journal article" date="2018" name="Genome Biol. Evol.">
        <title>Multiple Roots of Fruiting Body Formation in Amoebozoa.</title>
        <authorList>
            <person name="Hillmann F."/>
            <person name="Forbes G."/>
            <person name="Novohradska S."/>
            <person name="Ferling I."/>
            <person name="Riege K."/>
            <person name="Groth M."/>
            <person name="Westermann M."/>
            <person name="Marz M."/>
            <person name="Spaller T."/>
            <person name="Winckler T."/>
            <person name="Schaap P."/>
            <person name="Glockner G."/>
        </authorList>
    </citation>
    <scope>NUCLEOTIDE SEQUENCE [LARGE SCALE GENOMIC DNA]</scope>
    <source>
        <strain evidence="1 2">Jena</strain>
    </source>
</reference>
<comment type="caution">
    <text evidence="1">The sequence shown here is derived from an EMBL/GenBank/DDBJ whole genome shotgun (WGS) entry which is preliminary data.</text>
</comment>
<proteinExistence type="predicted"/>
<name>A0A2P6P0I2_9EUKA</name>
<organism evidence="1 2">
    <name type="scientific">Planoprotostelium fungivorum</name>
    <dbReference type="NCBI Taxonomy" id="1890364"/>
    <lineage>
        <taxon>Eukaryota</taxon>
        <taxon>Amoebozoa</taxon>
        <taxon>Evosea</taxon>
        <taxon>Variosea</taxon>
        <taxon>Cavosteliida</taxon>
        <taxon>Cavosteliaceae</taxon>
        <taxon>Planoprotostelium</taxon>
    </lineage>
</organism>
<evidence type="ECO:0000313" key="1">
    <source>
        <dbReference type="EMBL" id="PRP89713.1"/>
    </source>
</evidence>
<protein>
    <submittedName>
        <fullName evidence="1">Uncharacterized protein</fullName>
    </submittedName>
</protein>
<evidence type="ECO:0000313" key="2">
    <source>
        <dbReference type="Proteomes" id="UP000241769"/>
    </source>
</evidence>